<evidence type="ECO:0000313" key="4">
    <source>
        <dbReference type="Proteomes" id="UP001165740"/>
    </source>
</evidence>
<keyword evidence="1" id="KW-0677">Repeat</keyword>
<dbReference type="OrthoDB" id="4772757at2759"/>
<dbReference type="PROSITE" id="PS50088">
    <property type="entry name" value="ANK_REPEAT"/>
    <property type="match status" value="5"/>
</dbReference>
<dbReference type="Pfam" id="PF12796">
    <property type="entry name" value="Ank_2"/>
    <property type="match status" value="2"/>
</dbReference>
<dbReference type="RefSeq" id="XP_055883300.1">
    <property type="nucleotide sequence ID" value="XM_056027325.1"/>
</dbReference>
<accession>A0A9W3A7I6</accession>
<evidence type="ECO:0000313" key="5">
    <source>
        <dbReference type="RefSeq" id="XP_055883299.1"/>
    </source>
</evidence>
<organism evidence="4 8">
    <name type="scientific">Biomphalaria glabrata</name>
    <name type="common">Bloodfluke planorb</name>
    <name type="synonym">Freshwater snail</name>
    <dbReference type="NCBI Taxonomy" id="6526"/>
    <lineage>
        <taxon>Eukaryota</taxon>
        <taxon>Metazoa</taxon>
        <taxon>Spiralia</taxon>
        <taxon>Lophotrochozoa</taxon>
        <taxon>Mollusca</taxon>
        <taxon>Gastropoda</taxon>
        <taxon>Heterobranchia</taxon>
        <taxon>Euthyneura</taxon>
        <taxon>Panpulmonata</taxon>
        <taxon>Hygrophila</taxon>
        <taxon>Lymnaeoidea</taxon>
        <taxon>Planorbidae</taxon>
        <taxon>Biomphalaria</taxon>
    </lineage>
</organism>
<reference evidence="5 6" key="1">
    <citation type="submission" date="2025-04" db="UniProtKB">
        <authorList>
            <consortium name="RefSeq"/>
        </authorList>
    </citation>
    <scope>IDENTIFICATION</scope>
</reference>
<dbReference type="Pfam" id="PF13606">
    <property type="entry name" value="Ank_3"/>
    <property type="match status" value="1"/>
</dbReference>
<gene>
    <name evidence="5 6 7 8" type="primary">LOC106070464</name>
</gene>
<keyword evidence="4" id="KW-1185">Reference proteome</keyword>
<evidence type="ECO:0000256" key="3">
    <source>
        <dbReference type="PROSITE-ProRule" id="PRU00023"/>
    </source>
</evidence>
<dbReference type="SUPFAM" id="SSF48403">
    <property type="entry name" value="Ankyrin repeat"/>
    <property type="match status" value="1"/>
</dbReference>
<proteinExistence type="predicted"/>
<evidence type="ECO:0000256" key="1">
    <source>
        <dbReference type="ARBA" id="ARBA00022737"/>
    </source>
</evidence>
<dbReference type="PANTHER" id="PTHR24198:SF165">
    <property type="entry name" value="ANKYRIN REPEAT-CONTAINING PROTEIN-RELATED"/>
    <property type="match status" value="1"/>
</dbReference>
<sequence>MEFKAVQDAVIANNLSFFENSSTELLACMQHSKSFDTPLHIACRLGKADILKYLIDSNKTNLEACNREGKRPLHEAAHNSHDDCVCLLLGHKVQVDPFKSGDWTPLMLACTKSSLSTVQILLQTGADPCLKNKDGWNSFHIACREGHLTIVQCLMKFQPDIWNTKSKNHRSPLHTAALYGRTETVLYLVTECSYCTDEKDCCGVTPLMDALRAGHVDTAHVLINLHKASIIEEDKMGRQSLHLTAQSSMLTALEYLLGKGLSVNSRSARLLETPLHLAAMEGHSQTGERLIELGAEINARDYRERSALHYASCGQHCDFVALLLSHGAECFPDVNGHLPQSMAQKTSLKEIFRKYMNFST</sequence>
<evidence type="ECO:0000313" key="6">
    <source>
        <dbReference type="RefSeq" id="XP_055883300.1"/>
    </source>
</evidence>
<feature type="repeat" description="ANK" evidence="3">
    <location>
        <begin position="236"/>
        <end position="268"/>
    </location>
</feature>
<dbReference type="AlphaFoldDB" id="A0A9W3A7I6"/>
<dbReference type="RefSeq" id="XP_055883301.1">
    <property type="nucleotide sequence ID" value="XM_056027326.1"/>
</dbReference>
<dbReference type="SMART" id="SM00248">
    <property type="entry name" value="ANK"/>
    <property type="match status" value="9"/>
</dbReference>
<dbReference type="OMA" id="TRCQYEP"/>
<dbReference type="PROSITE" id="PS50297">
    <property type="entry name" value="ANK_REP_REGION"/>
    <property type="match status" value="3"/>
</dbReference>
<feature type="repeat" description="ANK" evidence="3">
    <location>
        <begin position="34"/>
        <end position="58"/>
    </location>
</feature>
<feature type="repeat" description="ANK" evidence="3">
    <location>
        <begin position="270"/>
        <end position="302"/>
    </location>
</feature>
<dbReference type="PANTHER" id="PTHR24198">
    <property type="entry name" value="ANKYRIN REPEAT AND PROTEIN KINASE DOMAIN-CONTAINING PROTEIN"/>
    <property type="match status" value="1"/>
</dbReference>
<name>A0A9W3A7I6_BIOGL</name>
<dbReference type="Gene3D" id="1.25.40.20">
    <property type="entry name" value="Ankyrin repeat-containing domain"/>
    <property type="match status" value="3"/>
</dbReference>
<dbReference type="InterPro" id="IPR036770">
    <property type="entry name" value="Ankyrin_rpt-contain_sf"/>
</dbReference>
<feature type="repeat" description="ANK" evidence="3">
    <location>
        <begin position="101"/>
        <end position="133"/>
    </location>
</feature>
<evidence type="ECO:0000313" key="7">
    <source>
        <dbReference type="RefSeq" id="XP_055883301.1"/>
    </source>
</evidence>
<dbReference type="RefSeq" id="XP_055883299.1">
    <property type="nucleotide sequence ID" value="XM_056027324.1"/>
</dbReference>
<dbReference type="GeneID" id="106070464"/>
<dbReference type="InterPro" id="IPR002110">
    <property type="entry name" value="Ankyrin_rpt"/>
</dbReference>
<dbReference type="RefSeq" id="XP_055883302.1">
    <property type="nucleotide sequence ID" value="XM_056027327.1"/>
</dbReference>
<feature type="repeat" description="ANK" evidence="3">
    <location>
        <begin position="68"/>
        <end position="100"/>
    </location>
</feature>
<protein>
    <submittedName>
        <fullName evidence="5 6">Ankyrin repeat domain-containing protein 16-like isoform X1</fullName>
    </submittedName>
</protein>
<evidence type="ECO:0000256" key="2">
    <source>
        <dbReference type="ARBA" id="ARBA00023043"/>
    </source>
</evidence>
<dbReference type="Proteomes" id="UP001165740">
    <property type="component" value="Chromosome 4"/>
</dbReference>
<evidence type="ECO:0000313" key="8">
    <source>
        <dbReference type="RefSeq" id="XP_055883302.1"/>
    </source>
</evidence>
<keyword evidence="2 3" id="KW-0040">ANK repeat</keyword>
<dbReference type="Pfam" id="PF00023">
    <property type="entry name" value="Ank"/>
    <property type="match status" value="1"/>
</dbReference>